<proteinExistence type="predicted"/>
<reference evidence="1" key="1">
    <citation type="submission" date="2020-12" db="EMBL/GenBank/DDBJ databases">
        <title>Metabolic potential, ecology and presence of endohyphal bacteria is reflected in genomic diversity of Mucoromycotina.</title>
        <authorList>
            <person name="Muszewska A."/>
            <person name="Okrasinska A."/>
            <person name="Steczkiewicz K."/>
            <person name="Drgas O."/>
            <person name="Orlowska M."/>
            <person name="Perlinska-Lenart U."/>
            <person name="Aleksandrzak-Piekarczyk T."/>
            <person name="Szatraj K."/>
            <person name="Zielenkiewicz U."/>
            <person name="Pilsyk S."/>
            <person name="Malc E."/>
            <person name="Mieczkowski P."/>
            <person name="Kruszewska J.S."/>
            <person name="Biernat P."/>
            <person name="Pawlowska J."/>
        </authorList>
    </citation>
    <scope>NUCLEOTIDE SEQUENCE</scope>
    <source>
        <strain evidence="1">CBS 226.32</strain>
    </source>
</reference>
<protein>
    <submittedName>
        <fullName evidence="1">Uncharacterized protein</fullName>
    </submittedName>
</protein>
<evidence type="ECO:0000313" key="2">
    <source>
        <dbReference type="Proteomes" id="UP000650833"/>
    </source>
</evidence>
<dbReference type="Proteomes" id="UP000650833">
    <property type="component" value="Unassembled WGS sequence"/>
</dbReference>
<evidence type="ECO:0000313" key="1">
    <source>
        <dbReference type="EMBL" id="KAG2199407.1"/>
    </source>
</evidence>
<sequence>MAQIQHIQENVPSKTAFPGFVHHSLKEINHACSLSSRAFRILKDSVLNAIDSKEPLKIPNKIRKLDIEALNLMNNFY</sequence>
<name>A0A8H7QW26_9FUNG</name>
<keyword evidence="2" id="KW-1185">Reference proteome</keyword>
<organism evidence="1 2">
    <name type="scientific">Mucor plumbeus</name>
    <dbReference type="NCBI Taxonomy" id="97098"/>
    <lineage>
        <taxon>Eukaryota</taxon>
        <taxon>Fungi</taxon>
        <taxon>Fungi incertae sedis</taxon>
        <taxon>Mucoromycota</taxon>
        <taxon>Mucoromycotina</taxon>
        <taxon>Mucoromycetes</taxon>
        <taxon>Mucorales</taxon>
        <taxon>Mucorineae</taxon>
        <taxon>Mucoraceae</taxon>
        <taxon>Mucor</taxon>
    </lineage>
</organism>
<comment type="caution">
    <text evidence="1">The sequence shown here is derived from an EMBL/GenBank/DDBJ whole genome shotgun (WGS) entry which is preliminary data.</text>
</comment>
<dbReference type="AlphaFoldDB" id="A0A8H7QW26"/>
<accession>A0A8H7QW26</accession>
<dbReference type="EMBL" id="JAEPRC010000352">
    <property type="protein sequence ID" value="KAG2199407.1"/>
    <property type="molecule type" value="Genomic_DNA"/>
</dbReference>
<gene>
    <name evidence="1" type="ORF">INT46_009244</name>
</gene>